<comment type="caution">
    <text evidence="1">The sequence shown here is derived from an EMBL/GenBank/DDBJ whole genome shotgun (WGS) entry which is preliminary data.</text>
</comment>
<organism evidence="1 2">
    <name type="scientific">Autumnicola musiva</name>
    <dbReference type="NCBI Taxonomy" id="3075589"/>
    <lineage>
        <taxon>Bacteria</taxon>
        <taxon>Pseudomonadati</taxon>
        <taxon>Bacteroidota</taxon>
        <taxon>Flavobacteriia</taxon>
        <taxon>Flavobacteriales</taxon>
        <taxon>Flavobacteriaceae</taxon>
        <taxon>Autumnicola</taxon>
    </lineage>
</organism>
<dbReference type="InterPro" id="IPR007554">
    <property type="entry name" value="Glycerophosphate_synth"/>
</dbReference>
<dbReference type="RefSeq" id="WP_311502378.1">
    <property type="nucleotide sequence ID" value="NZ_JAVRHK010000003.1"/>
</dbReference>
<accession>A0ABU3D381</accession>
<reference evidence="1 2" key="1">
    <citation type="submission" date="2023-09" db="EMBL/GenBank/DDBJ databases">
        <authorList>
            <person name="Rey-Velasco X."/>
        </authorList>
    </citation>
    <scope>NUCLEOTIDE SEQUENCE [LARGE SCALE GENOMIC DNA]</scope>
    <source>
        <strain evidence="1 2">F117</strain>
    </source>
</reference>
<protein>
    <submittedName>
        <fullName evidence="1">CDP-glycerol glycerophosphotransferase family protein</fullName>
    </submittedName>
</protein>
<sequence length="381" mass="44023">METDNPSRKRIAFIFLDELHHIYHFISVAVELSRNHEVSILTHPAKHELLRNSIAELGGENLKIEELSTYAFRALTDKIKGRDLPRKGFWLKKNKNYIIKNFDAVVFTDYFHKYLLKAKKEGKPKLIKFQHGTPGRAYAFNKSQLDFDFQLLSGSFLYEQYKNMGLLGPHPVIVGYPKIDAVKNKKKKSFFKNKKPTILYNPHFDPEFSSWKQEGIQVLDFFYNHQDYNLIFAPHIHLFQRNKGGYSVSEIPEKYQNSENIRIDLGSIKSVDMSYLCAADIYLGDVSSQIYEFIISPRPCIFLNPKNINFSGDVFYRFWKCGEVIPSAKKLGEALAKSIADFGKYRTIQEQITAENYYTEEGSTASERAAKAIDEYLSANT</sequence>
<proteinExistence type="predicted"/>
<dbReference type="Proteomes" id="UP001262582">
    <property type="component" value="Unassembled WGS sequence"/>
</dbReference>
<keyword evidence="2" id="KW-1185">Reference proteome</keyword>
<name>A0ABU3D381_9FLAO</name>
<dbReference type="Gene3D" id="3.40.50.12580">
    <property type="match status" value="1"/>
</dbReference>
<dbReference type="EMBL" id="JAVRHK010000003">
    <property type="protein sequence ID" value="MDT0675982.1"/>
    <property type="molecule type" value="Genomic_DNA"/>
</dbReference>
<dbReference type="SUPFAM" id="SSF53756">
    <property type="entry name" value="UDP-Glycosyltransferase/glycogen phosphorylase"/>
    <property type="match status" value="1"/>
</dbReference>
<evidence type="ECO:0000313" key="2">
    <source>
        <dbReference type="Proteomes" id="UP001262582"/>
    </source>
</evidence>
<dbReference type="Pfam" id="PF04464">
    <property type="entry name" value="Glyphos_transf"/>
    <property type="match status" value="1"/>
</dbReference>
<evidence type="ECO:0000313" key="1">
    <source>
        <dbReference type="EMBL" id="MDT0675982.1"/>
    </source>
</evidence>
<gene>
    <name evidence="1" type="ORF">RM539_05230</name>
</gene>
<dbReference type="InterPro" id="IPR043148">
    <property type="entry name" value="TagF_C"/>
</dbReference>